<dbReference type="FunFam" id="3.20.20.70:FF:000140">
    <property type="entry name" value="Fructose-bisphosphate aldolase"/>
    <property type="match status" value="1"/>
</dbReference>
<evidence type="ECO:0000256" key="5">
    <source>
        <dbReference type="ARBA" id="ARBA00023152"/>
    </source>
</evidence>
<evidence type="ECO:0000313" key="9">
    <source>
        <dbReference type="EMBL" id="AAO89069.1"/>
    </source>
</evidence>
<comment type="catalytic activity">
    <reaction evidence="1 8">
        <text>beta-D-fructose 1,6-bisphosphate = D-glyceraldehyde 3-phosphate + dihydroxyacetone phosphate</text>
        <dbReference type="Rhea" id="RHEA:14729"/>
        <dbReference type="ChEBI" id="CHEBI:32966"/>
        <dbReference type="ChEBI" id="CHEBI:57642"/>
        <dbReference type="ChEBI" id="CHEBI:59776"/>
        <dbReference type="EC" id="4.1.2.13"/>
    </reaction>
</comment>
<keyword evidence="6 8" id="KW-0456">Lyase</keyword>
<dbReference type="PROSITE" id="PS00158">
    <property type="entry name" value="ALDOLASE_CLASS_I"/>
    <property type="match status" value="1"/>
</dbReference>
<evidence type="ECO:0000256" key="8">
    <source>
        <dbReference type="RuleBase" id="RU003994"/>
    </source>
</evidence>
<protein>
    <recommendedName>
        <fullName evidence="4 8">Fructose-bisphosphate aldolase</fullName>
        <ecNumber evidence="4 8">4.1.2.13</ecNumber>
    </recommendedName>
</protein>
<dbReference type="InterPro" id="IPR013785">
    <property type="entry name" value="Aldolase_TIM"/>
</dbReference>
<proteinExistence type="evidence at transcript level"/>
<dbReference type="GO" id="GO:0004332">
    <property type="term" value="F:fructose-bisphosphate aldolase activity"/>
    <property type="evidence" value="ECO:0007669"/>
    <property type="project" value="UniProtKB-EC"/>
</dbReference>
<dbReference type="PANTHER" id="PTHR11627">
    <property type="entry name" value="FRUCTOSE-BISPHOSPHATE ALDOLASE"/>
    <property type="match status" value="1"/>
</dbReference>
<dbReference type="NCBIfam" id="NF033379">
    <property type="entry name" value="FrucBisAld_I"/>
    <property type="match status" value="1"/>
</dbReference>
<evidence type="ECO:0000256" key="4">
    <source>
        <dbReference type="ARBA" id="ARBA00013068"/>
    </source>
</evidence>
<dbReference type="GO" id="GO:0006096">
    <property type="term" value="P:glycolytic process"/>
    <property type="evidence" value="ECO:0007669"/>
    <property type="project" value="UniProtKB-UniPathway"/>
</dbReference>
<organism evidence="9">
    <name type="scientific">Bigelowiella natans</name>
    <name type="common">Pedinomonas minutissima</name>
    <name type="synonym">Chlorarachnion sp. (strain CCMP621)</name>
    <dbReference type="NCBI Taxonomy" id="227086"/>
    <lineage>
        <taxon>Eukaryota</taxon>
        <taxon>Sar</taxon>
        <taxon>Rhizaria</taxon>
        <taxon>Cercozoa</taxon>
        <taxon>Chlorarachniophyceae</taxon>
        <taxon>Bigelowiella</taxon>
    </lineage>
</organism>
<dbReference type="Pfam" id="PF00274">
    <property type="entry name" value="Glycolytic"/>
    <property type="match status" value="1"/>
</dbReference>
<evidence type="ECO:0000256" key="3">
    <source>
        <dbReference type="ARBA" id="ARBA00010387"/>
    </source>
</evidence>
<comment type="pathway">
    <text evidence="2">Carbohydrate degradation; glycolysis; D-glyceraldehyde 3-phosphate and glycerone phosphate from D-glucose: step 4/4.</text>
</comment>
<evidence type="ECO:0000256" key="7">
    <source>
        <dbReference type="ARBA" id="ARBA00023270"/>
    </source>
</evidence>
<name>Q84RI0_BIGNA</name>
<dbReference type="Gene3D" id="3.20.20.70">
    <property type="entry name" value="Aldolase class I"/>
    <property type="match status" value="1"/>
</dbReference>
<accession>Q84RI0</accession>
<dbReference type="SUPFAM" id="SSF51569">
    <property type="entry name" value="Aldolase"/>
    <property type="match status" value="1"/>
</dbReference>
<evidence type="ECO:0000256" key="6">
    <source>
        <dbReference type="ARBA" id="ARBA00023239"/>
    </source>
</evidence>
<dbReference type="InterPro" id="IPR000741">
    <property type="entry name" value="FBA_I"/>
</dbReference>
<dbReference type="CDD" id="cd00948">
    <property type="entry name" value="FBP_aldolase_I_a"/>
    <property type="match status" value="1"/>
</dbReference>
<dbReference type="EC" id="4.1.2.13" evidence="4 8"/>
<dbReference type="UniPathway" id="UPA00109">
    <property type="reaction ID" value="UER00183"/>
</dbReference>
<sequence length="378" mass="41448">MGDYKTAEKRLRAICSHVFTKPNKFAEELIATANKIATPGKGILAADESIGTIGKRFKAINVPNTRENRRAYRYLLASTPGLGKNISGVILFEESLFEKMPDGSLLVDGFKKKDVVLGIKVDKGTRWLPGTDNELYTQGLTDLDKRCKKYYEFGARFAKWRAVVKILPNKGPSQNAIVETAHSLARYAAICQANGLVPIVEPEILMDGDHDLATAQMWTERVIARCYECLRLQGVLLEGTLLKPNMVLPGADCKKKYTPADNAAATVTALQRSVPVAVPGITFLSGGQGEEDATVMLNALNQPGLGYRPWSLTFSYGRALQKSVLAVWQGKKENVEAAQKMLLLRARANGDANLGKYSGYAATEGEAFKSLYVKNYAY</sequence>
<keyword evidence="7" id="KW-0704">Schiff base</keyword>
<dbReference type="EMBL" id="AY234785">
    <property type="protein sequence ID" value="AAO89069.1"/>
    <property type="molecule type" value="mRNA"/>
</dbReference>
<dbReference type="InterPro" id="IPR029768">
    <property type="entry name" value="Aldolase_I_AS"/>
</dbReference>
<evidence type="ECO:0000256" key="2">
    <source>
        <dbReference type="ARBA" id="ARBA00004714"/>
    </source>
</evidence>
<gene>
    <name evidence="9" type="primary">fbaI</name>
</gene>
<evidence type="ECO:0000256" key="1">
    <source>
        <dbReference type="ARBA" id="ARBA00000441"/>
    </source>
</evidence>
<dbReference type="AlphaFoldDB" id="Q84RI0"/>
<reference evidence="9" key="1">
    <citation type="submission" date="2003-02" db="EMBL/GenBank/DDBJ databases">
        <title>Cytosolic and plastid-targeted fructose bisphosphate aldolase (FBA) from Bigelowiella natans and the evolution of FBA in plants and algae.</title>
        <authorList>
            <person name="Rogers M.B."/>
            <person name="Keeling P.J."/>
        </authorList>
    </citation>
    <scope>NUCLEOTIDE SEQUENCE</scope>
    <source>
        <strain evidence="9">CCMP 621</strain>
    </source>
</reference>
<comment type="similarity">
    <text evidence="3 8">Belongs to the class I fructose-bisphosphate aldolase family.</text>
</comment>
<keyword evidence="5 8" id="KW-0324">Glycolysis</keyword>